<keyword evidence="8" id="KW-1185">Reference proteome</keyword>
<sequence length="582" mass="66797">MKEILRTEYPRPQFVRTAWMTLNGMWDFSFEKETYDQKICVPFAYEAKLSGIEKRDLHEMVWYRRTFAIPEGWSKKHIILHFGAVDYECRVWVNHQLAVYHIGGQTGFSVDITELLVAGENELRVCAKDYPKELDIPRGKQFWKEKSESIFYTATTGIWQSVWLEPVPEKHIRQVFITPLFDEKSVKFEYETEKGKGCVLETLITYNGKLASQITTSLQNEKGSFTVTLDESVLGCWNIVEDLAWTPEKPRLFNVEFCLREEGSQSDKVQSYFGMRKVSVENGRFLLNNRPYYQKLLLDQGYWPDGLLTAPSDDAFIEDIMLAKEMGFNGVRKHQKVEDPRFLYHADRLGLLVWGEIGAGYAYSRRLAADTMQEWVNAVIRDYNHPCIVVWTPLNESWGVLEIAESTKQQNFCKALYAATKAIDTTRPVSDNDGWEHVESDLLTIHDYESDSGILSKRYSTLEQILKAQPGGRALYTGGGQYNGEPIIISEFGGISFDKNGTKGWGYSVAESEQEFLERYYEVVSPLLQSENVQGFCYTQLTDVEQEINGLLTYDRKPKADMEKIRKITDGNLLTATLGDGL</sequence>
<dbReference type="Gene3D" id="2.60.120.260">
    <property type="entry name" value="Galactose-binding domain-like"/>
    <property type="match status" value="1"/>
</dbReference>
<dbReference type="InterPro" id="IPR006103">
    <property type="entry name" value="Glyco_hydro_2_cat"/>
</dbReference>
<evidence type="ECO:0000313" key="8">
    <source>
        <dbReference type="Proteomes" id="UP000184612"/>
    </source>
</evidence>
<organism evidence="7 8">
    <name type="scientific">Anaerocolumna xylanovorans DSM 12503</name>
    <dbReference type="NCBI Taxonomy" id="1121345"/>
    <lineage>
        <taxon>Bacteria</taxon>
        <taxon>Bacillati</taxon>
        <taxon>Bacillota</taxon>
        <taxon>Clostridia</taxon>
        <taxon>Lachnospirales</taxon>
        <taxon>Lachnospiraceae</taxon>
        <taxon>Anaerocolumna</taxon>
    </lineage>
</organism>
<proteinExistence type="inferred from homology"/>
<feature type="domain" description="Glycosyl hydrolases family 2 sugar binding" evidence="6">
    <location>
        <begin position="29"/>
        <end position="128"/>
    </location>
</feature>
<feature type="domain" description="Glycoside hydrolase family 2 immunoglobulin-like beta-sandwich" evidence="4">
    <location>
        <begin position="171"/>
        <end position="276"/>
    </location>
</feature>
<dbReference type="SUPFAM" id="SSF51445">
    <property type="entry name" value="(Trans)glycosidases"/>
    <property type="match status" value="1"/>
</dbReference>
<evidence type="ECO:0000256" key="2">
    <source>
        <dbReference type="ARBA" id="ARBA00022801"/>
    </source>
</evidence>
<dbReference type="Gene3D" id="2.60.40.10">
    <property type="entry name" value="Immunoglobulins"/>
    <property type="match status" value="1"/>
</dbReference>
<dbReference type="PANTHER" id="PTHR42732:SF3">
    <property type="entry name" value="HYDROLASE"/>
    <property type="match status" value="1"/>
</dbReference>
<dbReference type="SUPFAM" id="SSF49785">
    <property type="entry name" value="Galactose-binding domain-like"/>
    <property type="match status" value="1"/>
</dbReference>
<evidence type="ECO:0000256" key="1">
    <source>
        <dbReference type="ARBA" id="ARBA00007401"/>
    </source>
</evidence>
<dbReference type="PANTHER" id="PTHR42732">
    <property type="entry name" value="BETA-GALACTOSIDASE"/>
    <property type="match status" value="1"/>
</dbReference>
<dbReference type="InterPro" id="IPR006104">
    <property type="entry name" value="Glyco_hydro_2_N"/>
</dbReference>
<dbReference type="EMBL" id="FRFD01000004">
    <property type="protein sequence ID" value="SHO47636.1"/>
    <property type="molecule type" value="Genomic_DNA"/>
</dbReference>
<dbReference type="RefSeq" id="WP_073588299.1">
    <property type="nucleotide sequence ID" value="NZ_FRFD01000004.1"/>
</dbReference>
<dbReference type="InterPro" id="IPR008979">
    <property type="entry name" value="Galactose-bd-like_sf"/>
</dbReference>
<dbReference type="GO" id="GO:0005975">
    <property type="term" value="P:carbohydrate metabolic process"/>
    <property type="evidence" value="ECO:0007669"/>
    <property type="project" value="InterPro"/>
</dbReference>
<dbReference type="InterPro" id="IPR017853">
    <property type="entry name" value="GH"/>
</dbReference>
<dbReference type="Pfam" id="PF02837">
    <property type="entry name" value="Glyco_hydro_2_N"/>
    <property type="match status" value="1"/>
</dbReference>
<evidence type="ECO:0000259" key="6">
    <source>
        <dbReference type="Pfam" id="PF02837"/>
    </source>
</evidence>
<accession>A0A1M7Y5G6</accession>
<dbReference type="InterPro" id="IPR006102">
    <property type="entry name" value="Ig-like_GH2"/>
</dbReference>
<evidence type="ECO:0000256" key="3">
    <source>
        <dbReference type="ARBA" id="ARBA00023295"/>
    </source>
</evidence>
<dbReference type="STRING" id="1121345.SAMN02745217_01599"/>
<dbReference type="GO" id="GO:0004553">
    <property type="term" value="F:hydrolase activity, hydrolyzing O-glycosyl compounds"/>
    <property type="evidence" value="ECO:0007669"/>
    <property type="project" value="InterPro"/>
</dbReference>
<dbReference type="OrthoDB" id="9762066at2"/>
<dbReference type="InterPro" id="IPR051913">
    <property type="entry name" value="GH2_Domain-Containing"/>
</dbReference>
<evidence type="ECO:0000259" key="5">
    <source>
        <dbReference type="Pfam" id="PF02836"/>
    </source>
</evidence>
<keyword evidence="3" id="KW-0326">Glycosidase</keyword>
<comment type="similarity">
    <text evidence="1">Belongs to the glycosyl hydrolase 2 family.</text>
</comment>
<feature type="domain" description="Glycoside hydrolase family 2 catalytic" evidence="5">
    <location>
        <begin position="279"/>
        <end position="568"/>
    </location>
</feature>
<evidence type="ECO:0000313" key="7">
    <source>
        <dbReference type="EMBL" id="SHO47636.1"/>
    </source>
</evidence>
<dbReference type="Gene3D" id="3.20.20.80">
    <property type="entry name" value="Glycosidases"/>
    <property type="match status" value="1"/>
</dbReference>
<dbReference type="SUPFAM" id="SSF49303">
    <property type="entry name" value="beta-Galactosidase/glucuronidase domain"/>
    <property type="match status" value="1"/>
</dbReference>
<dbReference type="InterPro" id="IPR013783">
    <property type="entry name" value="Ig-like_fold"/>
</dbReference>
<dbReference type="AlphaFoldDB" id="A0A1M7Y5G6"/>
<name>A0A1M7Y5G6_9FIRM</name>
<reference evidence="7 8" key="1">
    <citation type="submission" date="2016-12" db="EMBL/GenBank/DDBJ databases">
        <authorList>
            <person name="Song W.-J."/>
            <person name="Kurnit D.M."/>
        </authorList>
    </citation>
    <scope>NUCLEOTIDE SEQUENCE [LARGE SCALE GENOMIC DNA]</scope>
    <source>
        <strain evidence="7 8">DSM 12503</strain>
    </source>
</reference>
<gene>
    <name evidence="7" type="ORF">SAMN02745217_01599</name>
</gene>
<evidence type="ECO:0000259" key="4">
    <source>
        <dbReference type="Pfam" id="PF00703"/>
    </source>
</evidence>
<protein>
    <submittedName>
        <fullName evidence="7">Glycosyl hydrolases family 2</fullName>
    </submittedName>
</protein>
<dbReference type="Proteomes" id="UP000184612">
    <property type="component" value="Unassembled WGS sequence"/>
</dbReference>
<dbReference type="Pfam" id="PF00703">
    <property type="entry name" value="Glyco_hydro_2"/>
    <property type="match status" value="1"/>
</dbReference>
<dbReference type="Pfam" id="PF02836">
    <property type="entry name" value="Glyco_hydro_2_C"/>
    <property type="match status" value="1"/>
</dbReference>
<keyword evidence="2 7" id="KW-0378">Hydrolase</keyword>
<dbReference type="InterPro" id="IPR036156">
    <property type="entry name" value="Beta-gal/glucu_dom_sf"/>
</dbReference>